<accession>A0ABV6BDB2</accession>
<evidence type="ECO:0000256" key="6">
    <source>
        <dbReference type="HAMAP-Rule" id="MF_01872"/>
    </source>
</evidence>
<feature type="domain" description="Methyltransferase small" evidence="7">
    <location>
        <begin position="9"/>
        <end position="116"/>
    </location>
</feature>
<dbReference type="PANTHER" id="PTHR47739">
    <property type="entry name" value="TRNA1(VAL) (ADENINE(37)-N6)-METHYLTRANSFERASE"/>
    <property type="match status" value="1"/>
</dbReference>
<evidence type="ECO:0000313" key="9">
    <source>
        <dbReference type="Proteomes" id="UP001589813"/>
    </source>
</evidence>
<dbReference type="InterPro" id="IPR002052">
    <property type="entry name" value="DNA_methylase_N6_adenine_CS"/>
</dbReference>
<evidence type="ECO:0000313" key="8">
    <source>
        <dbReference type="EMBL" id="MFC0048856.1"/>
    </source>
</evidence>
<sequence>MKVGTDALLLGAWSSVPTTGDCLDIGCGSGVLSLMLAQRTGPSQLVDAVELDTAAAAEARQNAAASPWSNRIRVIERDILTYPGSADHLAARGYQQILSNPPYFTAALTNPDRQKQLARHNDQLPFAGLLQTAATLLAAQGRFSLILPTEEADRLLALALRTDWYLLRVQQVRSQPDKALSRTLLELGRQPMATEHLPELLIRDQQGQYSPAYRQLLADFYLNF</sequence>
<dbReference type="CDD" id="cd02440">
    <property type="entry name" value="AdoMet_MTases"/>
    <property type="match status" value="1"/>
</dbReference>
<dbReference type="Pfam" id="PF05175">
    <property type="entry name" value="MTS"/>
    <property type="match status" value="1"/>
</dbReference>
<dbReference type="EC" id="2.1.1.223" evidence="6"/>
<dbReference type="GO" id="GO:0008168">
    <property type="term" value="F:methyltransferase activity"/>
    <property type="evidence" value="ECO:0007669"/>
    <property type="project" value="UniProtKB-KW"/>
</dbReference>
<dbReference type="InterPro" id="IPR022882">
    <property type="entry name" value="tRNA_adenine-N6_MeTrfase"/>
</dbReference>
<organism evidence="8 9">
    <name type="scientific">Rheinheimera tilapiae</name>
    <dbReference type="NCBI Taxonomy" id="875043"/>
    <lineage>
        <taxon>Bacteria</taxon>
        <taxon>Pseudomonadati</taxon>
        <taxon>Pseudomonadota</taxon>
        <taxon>Gammaproteobacteria</taxon>
        <taxon>Chromatiales</taxon>
        <taxon>Chromatiaceae</taxon>
        <taxon>Rheinheimera</taxon>
    </lineage>
</organism>
<comment type="function">
    <text evidence="6">Specifically methylates the adenine in position 37 of tRNA(1)(Val) (anticodon cmo5UAC).</text>
</comment>
<keyword evidence="9" id="KW-1185">Reference proteome</keyword>
<dbReference type="PANTHER" id="PTHR47739:SF1">
    <property type="entry name" value="TRNA1(VAL) (ADENINE(37)-N6)-METHYLTRANSFERASE"/>
    <property type="match status" value="1"/>
</dbReference>
<evidence type="ECO:0000256" key="3">
    <source>
        <dbReference type="ARBA" id="ARBA00022679"/>
    </source>
</evidence>
<dbReference type="InterPro" id="IPR007848">
    <property type="entry name" value="Small_mtfrase_dom"/>
</dbReference>
<evidence type="ECO:0000256" key="1">
    <source>
        <dbReference type="ARBA" id="ARBA00022490"/>
    </source>
</evidence>
<keyword evidence="3 6" id="KW-0808">Transferase</keyword>
<dbReference type="InterPro" id="IPR029063">
    <property type="entry name" value="SAM-dependent_MTases_sf"/>
</dbReference>
<dbReference type="PROSITE" id="PS01131">
    <property type="entry name" value="RRNA_A_DIMETH"/>
    <property type="match status" value="1"/>
</dbReference>
<comment type="subcellular location">
    <subcellularLocation>
        <location evidence="6">Cytoplasm</location>
    </subcellularLocation>
</comment>
<dbReference type="PROSITE" id="PS00092">
    <property type="entry name" value="N6_MTASE"/>
    <property type="match status" value="1"/>
</dbReference>
<keyword evidence="2 6" id="KW-0489">Methyltransferase</keyword>
<dbReference type="EMBL" id="JBHLXP010000003">
    <property type="protein sequence ID" value="MFC0048856.1"/>
    <property type="molecule type" value="Genomic_DNA"/>
</dbReference>
<evidence type="ECO:0000256" key="4">
    <source>
        <dbReference type="ARBA" id="ARBA00022691"/>
    </source>
</evidence>
<keyword evidence="4 6" id="KW-0949">S-adenosyl-L-methionine</keyword>
<dbReference type="HAMAP" id="MF_01872">
    <property type="entry name" value="tRNA_methyltr_YfiC"/>
    <property type="match status" value="1"/>
</dbReference>
<evidence type="ECO:0000256" key="5">
    <source>
        <dbReference type="ARBA" id="ARBA00022694"/>
    </source>
</evidence>
<comment type="similarity">
    <text evidence="6">Belongs to the methyltransferase superfamily. tRNA (adenine-N(6)-)-methyltransferase family.</text>
</comment>
<dbReference type="SUPFAM" id="SSF53335">
    <property type="entry name" value="S-adenosyl-L-methionine-dependent methyltransferases"/>
    <property type="match status" value="1"/>
</dbReference>
<keyword evidence="1 6" id="KW-0963">Cytoplasm</keyword>
<comment type="caution">
    <text evidence="8">The sequence shown here is derived from an EMBL/GenBank/DDBJ whole genome shotgun (WGS) entry which is preliminary data.</text>
</comment>
<evidence type="ECO:0000256" key="2">
    <source>
        <dbReference type="ARBA" id="ARBA00022603"/>
    </source>
</evidence>
<dbReference type="InterPro" id="IPR020596">
    <property type="entry name" value="rRNA_Ade_Mease_Trfase_CS"/>
</dbReference>
<protein>
    <recommendedName>
        <fullName evidence="6">tRNA1(Val) (adenine(37)-N6)-methyltransferase</fullName>
        <ecNumber evidence="6">2.1.1.223</ecNumber>
    </recommendedName>
    <alternativeName>
        <fullName evidence="6">tRNA m6A37 methyltransferase</fullName>
    </alternativeName>
</protein>
<dbReference type="Gene3D" id="3.40.50.150">
    <property type="entry name" value="Vaccinia Virus protein VP39"/>
    <property type="match status" value="1"/>
</dbReference>
<keyword evidence="5 6" id="KW-0819">tRNA processing</keyword>
<comment type="catalytic activity">
    <reaction evidence="6">
        <text>adenosine(37) in tRNA1(Val) + S-adenosyl-L-methionine = N(6)-methyladenosine(37) in tRNA1(Val) + S-adenosyl-L-homocysteine + H(+)</text>
        <dbReference type="Rhea" id="RHEA:43160"/>
        <dbReference type="Rhea" id="RHEA-COMP:10369"/>
        <dbReference type="Rhea" id="RHEA-COMP:10370"/>
        <dbReference type="ChEBI" id="CHEBI:15378"/>
        <dbReference type="ChEBI" id="CHEBI:57856"/>
        <dbReference type="ChEBI" id="CHEBI:59789"/>
        <dbReference type="ChEBI" id="CHEBI:74411"/>
        <dbReference type="ChEBI" id="CHEBI:74449"/>
        <dbReference type="EC" id="2.1.1.223"/>
    </reaction>
</comment>
<dbReference type="InterPro" id="IPR050210">
    <property type="entry name" value="tRNA_Adenine-N(6)_MTase"/>
</dbReference>
<dbReference type="RefSeq" id="WP_377243672.1">
    <property type="nucleotide sequence ID" value="NZ_JBHLXP010000003.1"/>
</dbReference>
<dbReference type="Proteomes" id="UP001589813">
    <property type="component" value="Unassembled WGS sequence"/>
</dbReference>
<name>A0ABV6BDB2_9GAMM</name>
<proteinExistence type="inferred from homology"/>
<evidence type="ECO:0000259" key="7">
    <source>
        <dbReference type="Pfam" id="PF05175"/>
    </source>
</evidence>
<reference evidence="8 9" key="1">
    <citation type="submission" date="2024-09" db="EMBL/GenBank/DDBJ databases">
        <authorList>
            <person name="Sun Q."/>
            <person name="Mori K."/>
        </authorList>
    </citation>
    <scope>NUCLEOTIDE SEQUENCE [LARGE SCALE GENOMIC DNA]</scope>
    <source>
        <strain evidence="8 9">KCTC 23315</strain>
    </source>
</reference>
<gene>
    <name evidence="8" type="ORF">ACFFJP_11235</name>
</gene>
<dbReference type="GO" id="GO:0032259">
    <property type="term" value="P:methylation"/>
    <property type="evidence" value="ECO:0007669"/>
    <property type="project" value="UniProtKB-KW"/>
</dbReference>